<evidence type="ECO:0000256" key="1">
    <source>
        <dbReference type="ARBA" id="ARBA00022801"/>
    </source>
</evidence>
<dbReference type="PANTHER" id="PTHR12304">
    <property type="entry name" value="INOSINE-URIDINE PREFERRING NUCLEOSIDE HYDROLASE"/>
    <property type="match status" value="1"/>
</dbReference>
<keyword evidence="6" id="KW-1185">Reference proteome</keyword>
<dbReference type="SUPFAM" id="SSF53590">
    <property type="entry name" value="Nucleoside hydrolase"/>
    <property type="match status" value="1"/>
</dbReference>
<dbReference type="PANTHER" id="PTHR12304:SF4">
    <property type="entry name" value="URIDINE NUCLEOSIDASE"/>
    <property type="match status" value="1"/>
</dbReference>
<name>A0ABW0M9R1_9BURK</name>
<accession>A0ABW0M9R1</accession>
<feature type="domain" description="Inosine/uridine-preferring nucleoside hydrolase" evidence="4">
    <location>
        <begin position="32"/>
        <end position="361"/>
    </location>
</feature>
<dbReference type="Pfam" id="PF01156">
    <property type="entry name" value="IU_nuc_hydro"/>
    <property type="match status" value="1"/>
</dbReference>
<feature type="signal peptide" evidence="3">
    <location>
        <begin position="1"/>
        <end position="24"/>
    </location>
</feature>
<evidence type="ECO:0000313" key="6">
    <source>
        <dbReference type="Proteomes" id="UP001596045"/>
    </source>
</evidence>
<evidence type="ECO:0000313" key="5">
    <source>
        <dbReference type="EMBL" id="MFC5473611.1"/>
    </source>
</evidence>
<dbReference type="GO" id="GO:0016787">
    <property type="term" value="F:hydrolase activity"/>
    <property type="evidence" value="ECO:0007669"/>
    <property type="project" value="UniProtKB-KW"/>
</dbReference>
<sequence>MNKIKRNTLLSCVFALSVSVFAHAAPVSAPKVIIDSDYNTLSDDGQLGVMAAQLQADGKINVLGITVVSGNQWLKQGVADALKSVERLGVENQIGVYSGANYALSHDIKTIRKELELSGKGDGYLGAWSSPEPMTEKDLKAPPDGFATKAKLQSKDAVDFIVETVKKYPHEVSILAIGPLTNLAQAVHKNPEIVPLIKQIIYMGGAVDVPGNTTPTAEFNWWFDPEAAHIMVRQPIPQVIIPLDVTNTVVMDKKKYDRIVNDPAKQTIITKMFKQLNGHGYTGTGFEEDPKSTMNIWDTLTIAYLMDPKFATEVVTEFVDVDMNFGKNAGRSVGYRGAAPAGEKLQKVKVVKRFDNDRFFDFYTDLLTRPVPVKLSK</sequence>
<dbReference type="Gene3D" id="3.90.245.10">
    <property type="entry name" value="Ribonucleoside hydrolase-like"/>
    <property type="match status" value="1"/>
</dbReference>
<proteinExistence type="predicted"/>
<comment type="caution">
    <text evidence="5">The sequence shown here is derived from an EMBL/GenBank/DDBJ whole genome shotgun (WGS) entry which is preliminary data.</text>
</comment>
<dbReference type="InterPro" id="IPR023186">
    <property type="entry name" value="IUNH"/>
</dbReference>
<dbReference type="EMBL" id="JBHSMT010000012">
    <property type="protein sequence ID" value="MFC5473611.1"/>
    <property type="molecule type" value="Genomic_DNA"/>
</dbReference>
<dbReference type="InterPro" id="IPR036452">
    <property type="entry name" value="Ribo_hydro-like"/>
</dbReference>
<gene>
    <name evidence="5" type="ORF">ACFPM8_06515</name>
</gene>
<evidence type="ECO:0000256" key="2">
    <source>
        <dbReference type="ARBA" id="ARBA00023295"/>
    </source>
</evidence>
<reference evidence="6" key="1">
    <citation type="journal article" date="2019" name="Int. J. Syst. Evol. Microbiol.">
        <title>The Global Catalogue of Microorganisms (GCM) 10K type strain sequencing project: providing services to taxonomists for standard genome sequencing and annotation.</title>
        <authorList>
            <consortium name="The Broad Institute Genomics Platform"/>
            <consortium name="The Broad Institute Genome Sequencing Center for Infectious Disease"/>
            <person name="Wu L."/>
            <person name="Ma J."/>
        </authorList>
    </citation>
    <scope>NUCLEOTIDE SEQUENCE [LARGE SCALE GENOMIC DNA]</scope>
    <source>
        <strain evidence="6">JCM 17066</strain>
    </source>
</reference>
<dbReference type="InterPro" id="IPR001910">
    <property type="entry name" value="Inosine/uridine_hydrolase_dom"/>
</dbReference>
<keyword evidence="2" id="KW-0326">Glycosidase</keyword>
<dbReference type="RefSeq" id="WP_378996245.1">
    <property type="nucleotide sequence ID" value="NZ_JBHSMT010000012.1"/>
</dbReference>
<keyword evidence="1 5" id="KW-0378">Hydrolase</keyword>
<feature type="chain" id="PRO_5045574480" evidence="3">
    <location>
        <begin position="25"/>
        <end position="377"/>
    </location>
</feature>
<evidence type="ECO:0000256" key="3">
    <source>
        <dbReference type="SAM" id="SignalP"/>
    </source>
</evidence>
<protein>
    <submittedName>
        <fullName evidence="5">Nucleoside hydrolase</fullName>
    </submittedName>
</protein>
<keyword evidence="3" id="KW-0732">Signal</keyword>
<dbReference type="Proteomes" id="UP001596045">
    <property type="component" value="Unassembled WGS sequence"/>
</dbReference>
<organism evidence="5 6">
    <name type="scientific">Paraherbaspirillum soli</name>
    <dbReference type="NCBI Taxonomy" id="631222"/>
    <lineage>
        <taxon>Bacteria</taxon>
        <taxon>Pseudomonadati</taxon>
        <taxon>Pseudomonadota</taxon>
        <taxon>Betaproteobacteria</taxon>
        <taxon>Burkholderiales</taxon>
        <taxon>Oxalobacteraceae</taxon>
        <taxon>Paraherbaspirillum</taxon>
    </lineage>
</organism>
<evidence type="ECO:0000259" key="4">
    <source>
        <dbReference type="Pfam" id="PF01156"/>
    </source>
</evidence>